<evidence type="ECO:0000259" key="9">
    <source>
        <dbReference type="PROSITE" id="PS51379"/>
    </source>
</evidence>
<proteinExistence type="predicted"/>
<dbReference type="InterPro" id="IPR050294">
    <property type="entry name" value="RnfB_subfamily"/>
</dbReference>
<keyword evidence="8" id="KW-0411">Iron-sulfur</keyword>
<dbReference type="PROSITE" id="PS51379">
    <property type="entry name" value="4FE4S_FER_2"/>
    <property type="match status" value="1"/>
</dbReference>
<dbReference type="InterPro" id="IPR017896">
    <property type="entry name" value="4Fe4S_Fe-S-bd"/>
</dbReference>
<evidence type="ECO:0000256" key="6">
    <source>
        <dbReference type="ARBA" id="ARBA00022982"/>
    </source>
</evidence>
<evidence type="ECO:0000256" key="4">
    <source>
        <dbReference type="ARBA" id="ARBA00022485"/>
    </source>
</evidence>
<evidence type="ECO:0000256" key="2">
    <source>
        <dbReference type="ARBA" id="ARBA00001966"/>
    </source>
</evidence>
<dbReference type="Pfam" id="PF00037">
    <property type="entry name" value="Fer4"/>
    <property type="match status" value="1"/>
</dbReference>
<feature type="domain" description="4Fe-4S ferredoxin-type" evidence="9">
    <location>
        <begin position="31"/>
        <end position="60"/>
    </location>
</feature>
<evidence type="ECO:0000313" key="10">
    <source>
        <dbReference type="EMBL" id="SVA26378.1"/>
    </source>
</evidence>
<keyword evidence="4" id="KW-0004">4Fe-4S</keyword>
<dbReference type="PRINTS" id="PR00354">
    <property type="entry name" value="7FE8SFRDOXIN"/>
</dbReference>
<name>A0A381UFI8_9ZZZZ</name>
<dbReference type="AlphaFoldDB" id="A0A381UFI8"/>
<comment type="cofactor">
    <cofactor evidence="2">
        <name>[4Fe-4S] cluster</name>
        <dbReference type="ChEBI" id="CHEBI:49883"/>
    </cofactor>
</comment>
<dbReference type="EMBL" id="UINC01006247">
    <property type="protein sequence ID" value="SVA26378.1"/>
    <property type="molecule type" value="Genomic_DNA"/>
</dbReference>
<protein>
    <recommendedName>
        <fullName evidence="9">4Fe-4S ferredoxin-type domain-containing protein</fullName>
    </recommendedName>
</protein>
<dbReference type="PANTHER" id="PTHR42859:SF2">
    <property type="entry name" value="FERREDOXIN"/>
    <property type="match status" value="1"/>
</dbReference>
<evidence type="ECO:0000256" key="1">
    <source>
        <dbReference type="ARBA" id="ARBA00001927"/>
    </source>
</evidence>
<reference evidence="10" key="1">
    <citation type="submission" date="2018-05" db="EMBL/GenBank/DDBJ databases">
        <authorList>
            <person name="Lanie J.A."/>
            <person name="Ng W.-L."/>
            <person name="Kazmierczak K.M."/>
            <person name="Andrzejewski T.M."/>
            <person name="Davidsen T.M."/>
            <person name="Wayne K.J."/>
            <person name="Tettelin H."/>
            <person name="Glass J.I."/>
            <person name="Rusch D."/>
            <person name="Podicherti R."/>
            <person name="Tsui H.-C.T."/>
            <person name="Winkler M.E."/>
        </authorList>
    </citation>
    <scope>NUCLEOTIDE SEQUENCE</scope>
</reference>
<evidence type="ECO:0000256" key="3">
    <source>
        <dbReference type="ARBA" id="ARBA00022448"/>
    </source>
</evidence>
<accession>A0A381UFI8</accession>
<evidence type="ECO:0000256" key="7">
    <source>
        <dbReference type="ARBA" id="ARBA00023004"/>
    </source>
</evidence>
<organism evidence="10">
    <name type="scientific">marine metagenome</name>
    <dbReference type="NCBI Taxonomy" id="408172"/>
    <lineage>
        <taxon>unclassified sequences</taxon>
        <taxon>metagenomes</taxon>
        <taxon>ecological metagenomes</taxon>
    </lineage>
</organism>
<gene>
    <name evidence="10" type="ORF">METZ01_LOCUS79232</name>
</gene>
<dbReference type="GO" id="GO:0046872">
    <property type="term" value="F:metal ion binding"/>
    <property type="evidence" value="ECO:0007669"/>
    <property type="project" value="UniProtKB-KW"/>
</dbReference>
<keyword evidence="7" id="KW-0408">Iron</keyword>
<dbReference type="PANTHER" id="PTHR42859">
    <property type="entry name" value="OXIDOREDUCTASE"/>
    <property type="match status" value="1"/>
</dbReference>
<keyword evidence="3" id="KW-0813">Transport</keyword>
<dbReference type="InterPro" id="IPR017900">
    <property type="entry name" value="4Fe4S_Fe_S_CS"/>
</dbReference>
<dbReference type="GO" id="GO:0009055">
    <property type="term" value="F:electron transfer activity"/>
    <property type="evidence" value="ECO:0007669"/>
    <property type="project" value="InterPro"/>
</dbReference>
<comment type="cofactor">
    <cofactor evidence="1">
        <name>[3Fe-4S] cluster</name>
        <dbReference type="ChEBI" id="CHEBI:21137"/>
    </cofactor>
</comment>
<keyword evidence="5" id="KW-0479">Metal-binding</keyword>
<evidence type="ECO:0000256" key="8">
    <source>
        <dbReference type="ARBA" id="ARBA00023014"/>
    </source>
</evidence>
<keyword evidence="6" id="KW-0249">Electron transport</keyword>
<sequence>MTYTVTANCEKCKYTDCVEVCPVEAFHEGPDMLYIHPETCIDCNACVEECPVEAIYADVDVPEKWEYYTPLNAEKCEEYPVILEAKDPLPTARTLEEIQAAEG</sequence>
<dbReference type="SUPFAM" id="SSF54862">
    <property type="entry name" value="4Fe-4S ferredoxins"/>
    <property type="match status" value="1"/>
</dbReference>
<dbReference type="PROSITE" id="PS00198">
    <property type="entry name" value="4FE4S_FER_1"/>
    <property type="match status" value="1"/>
</dbReference>
<dbReference type="InterPro" id="IPR000813">
    <property type="entry name" value="7Fe_ferredoxin"/>
</dbReference>
<evidence type="ECO:0000256" key="5">
    <source>
        <dbReference type="ARBA" id="ARBA00022723"/>
    </source>
</evidence>
<dbReference type="GO" id="GO:0051539">
    <property type="term" value="F:4 iron, 4 sulfur cluster binding"/>
    <property type="evidence" value="ECO:0007669"/>
    <property type="project" value="UniProtKB-KW"/>
</dbReference>
<dbReference type="Gene3D" id="3.30.70.20">
    <property type="match status" value="1"/>
</dbReference>